<dbReference type="Proteomes" id="UP000625711">
    <property type="component" value="Unassembled WGS sequence"/>
</dbReference>
<dbReference type="EMBL" id="JAACXV010000301">
    <property type="protein sequence ID" value="KAF7280414.1"/>
    <property type="molecule type" value="Genomic_DNA"/>
</dbReference>
<organism evidence="3 4">
    <name type="scientific">Rhynchophorus ferrugineus</name>
    <name type="common">Red palm weevil</name>
    <name type="synonym">Curculio ferrugineus</name>
    <dbReference type="NCBI Taxonomy" id="354439"/>
    <lineage>
        <taxon>Eukaryota</taxon>
        <taxon>Metazoa</taxon>
        <taxon>Ecdysozoa</taxon>
        <taxon>Arthropoda</taxon>
        <taxon>Hexapoda</taxon>
        <taxon>Insecta</taxon>
        <taxon>Pterygota</taxon>
        <taxon>Neoptera</taxon>
        <taxon>Endopterygota</taxon>
        <taxon>Coleoptera</taxon>
        <taxon>Polyphaga</taxon>
        <taxon>Cucujiformia</taxon>
        <taxon>Curculionidae</taxon>
        <taxon>Dryophthorinae</taxon>
        <taxon>Rhynchophorus</taxon>
    </lineage>
</organism>
<evidence type="ECO:0000256" key="2">
    <source>
        <dbReference type="SAM" id="MobiDB-lite"/>
    </source>
</evidence>
<feature type="region of interest" description="Disordered" evidence="2">
    <location>
        <begin position="1"/>
        <end position="27"/>
    </location>
</feature>
<gene>
    <name evidence="3" type="ORF">GWI33_006080</name>
</gene>
<protein>
    <submittedName>
        <fullName evidence="3">Uncharacterized protein</fullName>
    </submittedName>
</protein>
<dbReference type="AlphaFoldDB" id="A0A834IID1"/>
<reference evidence="3" key="1">
    <citation type="submission" date="2020-08" db="EMBL/GenBank/DDBJ databases">
        <title>Genome sequencing and assembly of the red palm weevil Rhynchophorus ferrugineus.</title>
        <authorList>
            <person name="Dias G.B."/>
            <person name="Bergman C.M."/>
            <person name="Manee M."/>
        </authorList>
    </citation>
    <scope>NUCLEOTIDE SEQUENCE</scope>
    <source>
        <strain evidence="3">AA-2017</strain>
        <tissue evidence="3">Whole larva</tissue>
    </source>
</reference>
<evidence type="ECO:0000313" key="3">
    <source>
        <dbReference type="EMBL" id="KAF7280414.1"/>
    </source>
</evidence>
<evidence type="ECO:0000313" key="4">
    <source>
        <dbReference type="Proteomes" id="UP000625711"/>
    </source>
</evidence>
<feature type="coiled-coil region" evidence="1">
    <location>
        <begin position="379"/>
        <end position="507"/>
    </location>
</feature>
<proteinExistence type="predicted"/>
<feature type="coiled-coil region" evidence="1">
    <location>
        <begin position="99"/>
        <end position="126"/>
    </location>
</feature>
<evidence type="ECO:0000256" key="1">
    <source>
        <dbReference type="SAM" id="Coils"/>
    </source>
</evidence>
<comment type="caution">
    <text evidence="3">The sequence shown here is derived from an EMBL/GenBank/DDBJ whole genome shotgun (WGS) entry which is preliminary data.</text>
</comment>
<keyword evidence="4" id="KW-1185">Reference proteome</keyword>
<feature type="coiled-coil region" evidence="1">
    <location>
        <begin position="649"/>
        <end position="784"/>
    </location>
</feature>
<sequence>MDNPGISLFQGTDININNSQNNEEEEDLEDQIRRKEELQNLLQANLDDFKYDDSTINSSTNISMVSVDNIEQNYKNAITPSEQLKVLYDVRVREIQALHDEYNQYKETAKRDIDSLKHKNILFEQELRQAQISLKNSESLLVDKTQVINTLTSNLAGKDDELKSLKDIIKANEAELMTYKSELTELHLKFQAHNGPFNLTAKYNSEEYQKSLQEKISKLEELLEDERQKREHYVKEKDVLQEEIQRLVVEKVDFEKENEALISTFDAAQSQCRDLIDVVETLRKENDHLRERMKQQNSFKTENADGTDHNLTDHSSLINHNERLKKMLLDKSVEIDSLKSELKFYVQDIKELLEYRQLKCDIYKKEFEKCNNVSHTKDLLILQNDLQNYRRIIDDKNQQILTLNSNNKDLKEKIEEMLLQTRNEIQNISSKYSVPKLEIMSKELEKAEDTVKILSEKLEESEKRRLSIMKKMQNKIDQNDAEVVGELEKCRHELREVKALLVKERDQNAVLFDELQFSKNEVLSLRNQVDKMRLAQKKSDSPRKSPNKNERDSEDQGTKKEYEQLKDQIKQVMQHLVKNNTSSGREPPLIVKEIKEQMDTFLINIEGASIEKGILEEKFCSWKKLFDDVILKDPDEVLKSQYQQALIGLHSSNEKLKELEKTILGLKSAVDAGEDDKRILNTDLENYRMKLEKAEHVCQQLVKEINNLKHNQHSTDEIKKQLEETTVQLNLKDNELRSKLEQLTKIEEDRRELCKKLDKEKSDVDKLRIENSQLVDELKQAKEQLAKRNLIKEFDVASRSSDSDKENAVLKQVLNYKNNLDEELLKAKELKLRDEIQIEYQKRLSDVEKTYKNMCKDIKDVSKQYEDKLEQQEKQYREYLKMVLKECEKCTKESEEEKIELTNQLKWLRQDFDNYKSSVISNEERYLKIMKNMERESEKSIEAWKTWSRKVVSSCLDIEATNKKIRDKVLYNLQVHDQEVAAIQKGFDAKIEKKQQKDKRNS</sequence>
<keyword evidence="1" id="KW-0175">Coiled coil</keyword>
<feature type="coiled-coil region" evidence="1">
    <location>
        <begin position="162"/>
        <end position="355"/>
    </location>
</feature>
<feature type="coiled-coil region" evidence="1">
    <location>
        <begin position="813"/>
        <end position="911"/>
    </location>
</feature>
<feature type="region of interest" description="Disordered" evidence="2">
    <location>
        <begin position="533"/>
        <end position="560"/>
    </location>
</feature>
<dbReference type="OrthoDB" id="9518664at2759"/>
<name>A0A834IID1_RHYFE</name>
<accession>A0A834IID1</accession>